<gene>
    <name evidence="11" type="primary">pagP</name>
    <name evidence="8" type="synonym">lptD</name>
    <name evidence="11" type="ORF">HCX48_08885</name>
</gene>
<keyword evidence="7 11" id="KW-0012">Acyltransferase</keyword>
<feature type="region of interest" description="Disordered" evidence="9">
    <location>
        <begin position="49"/>
        <end position="131"/>
    </location>
</feature>
<evidence type="ECO:0000256" key="6">
    <source>
        <dbReference type="ARBA" id="ARBA00023237"/>
    </source>
</evidence>
<dbReference type="InterPro" id="IPR009746">
    <property type="entry name" value="LipidA_acyl_PagP"/>
</dbReference>
<accession>A0ABX0WHZ7</accession>
<dbReference type="Proteomes" id="UP000720344">
    <property type="component" value="Unassembled WGS sequence"/>
</dbReference>
<dbReference type="EMBL" id="JAATWB010000005">
    <property type="protein sequence ID" value="NJA89335.1"/>
    <property type="molecule type" value="Genomic_DNA"/>
</dbReference>
<comment type="similarity">
    <text evidence="2">Belongs to the lipid A palmitoyltransferase family.</text>
</comment>
<keyword evidence="4 8" id="KW-0732">Signal</keyword>
<evidence type="ECO:0000313" key="12">
    <source>
        <dbReference type="Proteomes" id="UP000720344"/>
    </source>
</evidence>
<reference evidence="12" key="1">
    <citation type="submission" date="2020-03" db="EMBL/GenBank/DDBJ databases">
        <title>Whole-genome sequence of the purple nonsulfur bacterium Rhodocyclus tenuis DSM112.</title>
        <authorList>
            <person name="Kyndt J.A."/>
            <person name="Meyer T.E."/>
        </authorList>
    </citation>
    <scope>NUCLEOTIDE SEQUENCE [LARGE SCALE GENOMIC DNA]</scope>
    <source>
        <strain evidence="12">DSM 112</strain>
    </source>
</reference>
<evidence type="ECO:0000256" key="8">
    <source>
        <dbReference type="HAMAP-Rule" id="MF_01411"/>
    </source>
</evidence>
<dbReference type="Gene3D" id="2.40.160.20">
    <property type="match status" value="1"/>
</dbReference>
<feature type="region of interest" description="Disordered" evidence="9">
    <location>
        <begin position="740"/>
        <end position="764"/>
    </location>
</feature>
<keyword evidence="12" id="KW-1185">Reference proteome</keyword>
<evidence type="ECO:0000256" key="7">
    <source>
        <dbReference type="ARBA" id="ARBA00023315"/>
    </source>
</evidence>
<feature type="region of interest" description="Disordered" evidence="9">
    <location>
        <begin position="171"/>
        <end position="212"/>
    </location>
</feature>
<dbReference type="NCBIfam" id="NF008271">
    <property type="entry name" value="PRK11045.1"/>
    <property type="match status" value="1"/>
</dbReference>
<feature type="region of interest" description="Disordered" evidence="9">
    <location>
        <begin position="258"/>
        <end position="285"/>
    </location>
</feature>
<keyword evidence="6 8" id="KW-0998">Cell outer membrane</keyword>
<dbReference type="HAMAP" id="MF_01411">
    <property type="entry name" value="LPS_assembly_LptD"/>
    <property type="match status" value="1"/>
</dbReference>
<feature type="domain" description="LptD C-terminal" evidence="10">
    <location>
        <begin position="960"/>
        <end position="1329"/>
    </location>
</feature>
<evidence type="ECO:0000313" key="11">
    <source>
        <dbReference type="EMBL" id="NJA89335.1"/>
    </source>
</evidence>
<comment type="similarity">
    <text evidence="8">Belongs to the LptD family.</text>
</comment>
<dbReference type="InterPro" id="IPR007543">
    <property type="entry name" value="LptD_C"/>
</dbReference>
<dbReference type="PANTHER" id="PTHR30189:SF1">
    <property type="entry name" value="LPS-ASSEMBLY PROTEIN LPTD"/>
    <property type="match status" value="1"/>
</dbReference>
<comment type="function">
    <text evidence="8">Together with LptE, is involved in the assembly of lipopolysaccharide (LPS) at the surface of the outer membrane.</text>
</comment>
<dbReference type="PANTHER" id="PTHR30189">
    <property type="entry name" value="LPS-ASSEMBLY PROTEIN"/>
    <property type="match status" value="1"/>
</dbReference>
<evidence type="ECO:0000256" key="9">
    <source>
        <dbReference type="SAM" id="MobiDB-lite"/>
    </source>
</evidence>
<organism evidence="11 12">
    <name type="scientific">Rhodocyclus gracilis</name>
    <dbReference type="NCBI Taxonomy" id="2929842"/>
    <lineage>
        <taxon>Bacteria</taxon>
        <taxon>Pseudomonadati</taxon>
        <taxon>Pseudomonadota</taxon>
        <taxon>Betaproteobacteria</taxon>
        <taxon>Rhodocyclales</taxon>
        <taxon>Rhodocyclaceae</taxon>
        <taxon>Rhodocyclus</taxon>
    </lineage>
</organism>
<comment type="caution">
    <text evidence="8">Lacks conserved residue(s) required for the propagation of feature annotation.</text>
</comment>
<feature type="compositionally biased region" description="Low complexity" evidence="9">
    <location>
        <begin position="171"/>
        <end position="187"/>
    </location>
</feature>
<evidence type="ECO:0000256" key="2">
    <source>
        <dbReference type="ARBA" id="ARBA00006368"/>
    </source>
</evidence>
<keyword evidence="5 8" id="KW-0472">Membrane</keyword>
<comment type="subunit">
    <text evidence="8">Component of the lipopolysaccharide transport and assembly complex. Interacts with LptE and LptA.</text>
</comment>
<comment type="caution">
    <text evidence="11">The sequence shown here is derived from an EMBL/GenBank/DDBJ whole genome shotgun (WGS) entry which is preliminary data.</text>
</comment>
<dbReference type="InterPro" id="IPR050218">
    <property type="entry name" value="LptD"/>
</dbReference>
<proteinExistence type="inferred from homology"/>
<keyword evidence="3 11" id="KW-0808">Transferase</keyword>
<evidence type="ECO:0000256" key="4">
    <source>
        <dbReference type="ARBA" id="ARBA00022729"/>
    </source>
</evidence>
<name>A0ABX0WHZ7_9RHOO</name>
<protein>
    <recommendedName>
        <fullName evidence="8">LPS-assembly protein LptD</fullName>
    </recommendedName>
</protein>
<feature type="compositionally biased region" description="Low complexity" evidence="9">
    <location>
        <begin position="57"/>
        <end position="86"/>
    </location>
</feature>
<evidence type="ECO:0000256" key="1">
    <source>
        <dbReference type="ARBA" id="ARBA00004442"/>
    </source>
</evidence>
<dbReference type="GO" id="GO:0016746">
    <property type="term" value="F:acyltransferase activity"/>
    <property type="evidence" value="ECO:0007669"/>
    <property type="project" value="UniProtKB-KW"/>
</dbReference>
<dbReference type="Pfam" id="PF07017">
    <property type="entry name" value="PagP"/>
    <property type="match status" value="1"/>
</dbReference>
<evidence type="ECO:0000256" key="3">
    <source>
        <dbReference type="ARBA" id="ARBA00022679"/>
    </source>
</evidence>
<dbReference type="InterPro" id="IPR020889">
    <property type="entry name" value="LipoPS_assembly_LptD"/>
</dbReference>
<sequence>MSIPFRARPLALFVCYGLSAALAGGVALPSFAEGLSPLRVDPVLLGLPPAELPRPAPVRADVPAVPTGDESVSAAPAASAARAPAAPRTPPVAPAAVSRPTRSSASAVRGSDEASEVPVRPPRPAPEAVAPVAARVADSANTGASVAASSASSVATVPAASAVGADGAATAATTSVATTSSPAATVTDRSDTSPSPAPAVAPPARTADSAGNGGVAATVVPLVAPAAGDTPRRASAGLATLRVDPALLGSASDVLPTPAVAAAPPRRPPVSGGDASSSRSSAPAAAGAVGAARPVSELPVARSASPVAANAPLGAASAVTRGTAPAAKQPWYERIWSPVQNIWEVGSPEIYLPFHTYHLRQFYTSEQIARYQEKPFGLGVGRGLYNEKGDWEGLYTMGFQDSHFMPQWMAGYAWKTFWRPTEDLRLGLGYTAFLMMRADVFHYIPFPGILPLASIGYKNLSLETAYVPGGKGNGNIFFFWAKWELGKEGVPIGTPTPRPVPAPQEVLRQESVTGPFVSNNRAPSSILDSEYAFLLPRSAPAAASAAASSSFSSSASLPVSSSVPAATSSQVPRVASSSGAVAGDPRAAAVAGSGAPAGVVDALAPLVTSANTEREDETTVDALPPLALRASRRMTPLSANDDPHPVFITGERLYGQTDTEAIAEGDAELRKIGSVINADTLTYWPVEDELDAVGSVRLEQGSDVVTGPHLRLRLQDQVGYFDKAAYTLKRQPPPVAIPFGQGASAYAPSNPDADADAEWEQTASKASGANAFGATGNSPLVAGALSLPGATLTTSAATRTVPRLAVEGRGEATRIDFEGKNQVRITDGTYTTCKPGNNDWFARASDMKLDYDHSEAEGHDGVVYFKDVPILYSPWLSFPLNNQRKSGFLAPTFGSTSQSGLDFTVPYYWNIAPNYDATLSPRILSKRGMQLNTEVRYLNPGYVGTVQLEMLPNDKVRNENRYGLTLQHTQTLAPGLTGAINYNRVSDDNYYTDLSSRIANTSQTQLLRQGQLSWAPSGWWNTTFNVQSYQTLQPDPKVAVARPYNLLPQITFNARKPDWYNTDSSLFGQVTSFTTTDTSKAEGRRVVVYPQMALPIVNSAWYVTPKLGLHATNWSLSRQDASALPGAANSYSRTLPVFSVDAGMTFERPLELFGKGFTQTLEPRLYYLNVPYQDQSKIPVFDSGLADFNFAQIFAENQFTGQDRFNDANQLTAAVSSRLIAPESGREIMRAMVGQRFYFRDQQVVLPDQTQRVWSKSDLLAAFSGEVAPKVYADTALQYNVDAARTERLNLGARYLPEPGKVFNATYRFNRDQVKQVDFSGQWPLHGGWYAVGRVNYSLQDKQPIENIAGFEYNGGCWVVRFVGQRLATTSGTSSTALFVQLELNDFSSIGSNPLDLLKRSIQGYGIINQPTANPVFGQ</sequence>
<evidence type="ECO:0000259" key="10">
    <source>
        <dbReference type="Pfam" id="PF04453"/>
    </source>
</evidence>
<comment type="subcellular location">
    <subcellularLocation>
        <location evidence="1 8">Cell outer membrane</location>
    </subcellularLocation>
</comment>
<evidence type="ECO:0000256" key="5">
    <source>
        <dbReference type="ARBA" id="ARBA00023136"/>
    </source>
</evidence>
<dbReference type="Pfam" id="PF04453">
    <property type="entry name" value="LptD"/>
    <property type="match status" value="1"/>
</dbReference>
<dbReference type="InterPro" id="IPR011250">
    <property type="entry name" value="OMP/PagP_B-barrel"/>
</dbReference>
<dbReference type="RefSeq" id="WP_167681763.1">
    <property type="nucleotide sequence ID" value="NZ_JAATWB010000005.1"/>
</dbReference>
<dbReference type="SUPFAM" id="SSF56925">
    <property type="entry name" value="OMPA-like"/>
    <property type="match status" value="1"/>
</dbReference>